<accession>A0A4C1X712</accession>
<evidence type="ECO:0000256" key="1">
    <source>
        <dbReference type="SAM" id="MobiDB-lite"/>
    </source>
</evidence>
<comment type="caution">
    <text evidence="2">The sequence shown here is derived from an EMBL/GenBank/DDBJ whole genome shotgun (WGS) entry which is preliminary data.</text>
</comment>
<proteinExistence type="predicted"/>
<feature type="region of interest" description="Disordered" evidence="1">
    <location>
        <begin position="92"/>
        <end position="156"/>
    </location>
</feature>
<organism evidence="2 3">
    <name type="scientific">Eumeta variegata</name>
    <name type="common">Bagworm moth</name>
    <name type="synonym">Eumeta japonica</name>
    <dbReference type="NCBI Taxonomy" id="151549"/>
    <lineage>
        <taxon>Eukaryota</taxon>
        <taxon>Metazoa</taxon>
        <taxon>Ecdysozoa</taxon>
        <taxon>Arthropoda</taxon>
        <taxon>Hexapoda</taxon>
        <taxon>Insecta</taxon>
        <taxon>Pterygota</taxon>
        <taxon>Neoptera</taxon>
        <taxon>Endopterygota</taxon>
        <taxon>Lepidoptera</taxon>
        <taxon>Glossata</taxon>
        <taxon>Ditrysia</taxon>
        <taxon>Tineoidea</taxon>
        <taxon>Psychidae</taxon>
        <taxon>Oiketicinae</taxon>
        <taxon>Eumeta</taxon>
    </lineage>
</organism>
<protein>
    <submittedName>
        <fullName evidence="2">Uncharacterized protein</fullName>
    </submittedName>
</protein>
<dbReference type="Proteomes" id="UP000299102">
    <property type="component" value="Unassembled WGS sequence"/>
</dbReference>
<feature type="region of interest" description="Disordered" evidence="1">
    <location>
        <begin position="31"/>
        <end position="52"/>
    </location>
</feature>
<feature type="compositionally biased region" description="Basic and acidic residues" evidence="1">
    <location>
        <begin position="38"/>
        <end position="48"/>
    </location>
</feature>
<reference evidence="2 3" key="1">
    <citation type="journal article" date="2019" name="Commun. Biol.">
        <title>The bagworm genome reveals a unique fibroin gene that provides high tensile strength.</title>
        <authorList>
            <person name="Kono N."/>
            <person name="Nakamura H."/>
            <person name="Ohtoshi R."/>
            <person name="Tomita M."/>
            <person name="Numata K."/>
            <person name="Arakawa K."/>
        </authorList>
    </citation>
    <scope>NUCLEOTIDE SEQUENCE [LARGE SCALE GENOMIC DNA]</scope>
</reference>
<gene>
    <name evidence="2" type="ORF">EVAR_39783_1</name>
</gene>
<sequence length="156" mass="17426">MQTERAPPRAKIVPAPQNVALGVQALTRPVRTAAAKGGRRDDTRENHFDSPVIESTNRIHYLPYDSEATRSIANTRSSCSIVVNLFFEPRRLPRRARSAQLPPQREAVSGSLNHRPMSDKPSPSALSRSAPARARTCSRNLERSERSKQLFPHHSI</sequence>
<evidence type="ECO:0000313" key="3">
    <source>
        <dbReference type="Proteomes" id="UP000299102"/>
    </source>
</evidence>
<feature type="compositionally biased region" description="Low complexity" evidence="1">
    <location>
        <begin position="121"/>
        <end position="135"/>
    </location>
</feature>
<dbReference type="EMBL" id="BGZK01000726">
    <property type="protein sequence ID" value="GBP58067.1"/>
    <property type="molecule type" value="Genomic_DNA"/>
</dbReference>
<evidence type="ECO:0000313" key="2">
    <source>
        <dbReference type="EMBL" id="GBP58067.1"/>
    </source>
</evidence>
<dbReference type="AlphaFoldDB" id="A0A4C1X712"/>
<name>A0A4C1X712_EUMVA</name>
<keyword evidence="3" id="KW-1185">Reference proteome</keyword>